<dbReference type="InterPro" id="IPR043502">
    <property type="entry name" value="DNA/RNA_pol_sf"/>
</dbReference>
<keyword evidence="2" id="KW-0695">RNA-directed DNA polymerase</keyword>
<dbReference type="RefSeq" id="WP_379928734.1">
    <property type="nucleotide sequence ID" value="NZ_JBHUMM010000010.1"/>
</dbReference>
<keyword evidence="2" id="KW-0548">Nucleotidyltransferase</keyword>
<dbReference type="InterPro" id="IPR051083">
    <property type="entry name" value="GrpII_Intron_Splice-Mob/Def"/>
</dbReference>
<dbReference type="GO" id="GO:0003964">
    <property type="term" value="F:RNA-directed DNA polymerase activity"/>
    <property type="evidence" value="ECO:0007669"/>
    <property type="project" value="UniProtKB-KW"/>
</dbReference>
<gene>
    <name evidence="2" type="ORF">ACFSUC_06650</name>
</gene>
<dbReference type="EMBL" id="JBHUMM010000010">
    <property type="protein sequence ID" value="MFD2671282.1"/>
    <property type="molecule type" value="Genomic_DNA"/>
</dbReference>
<comment type="caution">
    <text evidence="2">The sequence shown here is derived from an EMBL/GenBank/DDBJ whole genome shotgun (WGS) entry which is preliminary data.</text>
</comment>
<evidence type="ECO:0000259" key="1">
    <source>
        <dbReference type="Pfam" id="PF00078"/>
    </source>
</evidence>
<dbReference type="PANTHER" id="PTHR34047:SF8">
    <property type="entry name" value="PROTEIN YKFC"/>
    <property type="match status" value="1"/>
</dbReference>
<protein>
    <submittedName>
        <fullName evidence="2">Reverse transcriptase domain-containing protein</fullName>
    </submittedName>
</protein>
<dbReference type="SUPFAM" id="SSF56672">
    <property type="entry name" value="DNA/RNA polymerases"/>
    <property type="match status" value="1"/>
</dbReference>
<sequence length="76" mass="8687">MEKGIRRATEEASLQDGSLSQLLANIYLNEYDQEMKSRGVTVIRYADDIVVLVKSKRAAVRLLESSRTYLEQKPKL</sequence>
<reference evidence="3" key="1">
    <citation type="journal article" date="2019" name="Int. J. Syst. Evol. Microbiol.">
        <title>The Global Catalogue of Microorganisms (GCM) 10K type strain sequencing project: providing services to taxonomists for standard genome sequencing and annotation.</title>
        <authorList>
            <consortium name="The Broad Institute Genomics Platform"/>
            <consortium name="The Broad Institute Genome Sequencing Center for Infectious Disease"/>
            <person name="Wu L."/>
            <person name="Ma J."/>
        </authorList>
    </citation>
    <scope>NUCLEOTIDE SEQUENCE [LARGE SCALE GENOMIC DNA]</scope>
    <source>
        <strain evidence="3">KCTC 33676</strain>
    </source>
</reference>
<accession>A0ABW5R886</accession>
<evidence type="ECO:0000313" key="3">
    <source>
        <dbReference type="Proteomes" id="UP001597497"/>
    </source>
</evidence>
<organism evidence="2 3">
    <name type="scientific">Marinicrinis sediminis</name>
    <dbReference type="NCBI Taxonomy" id="1652465"/>
    <lineage>
        <taxon>Bacteria</taxon>
        <taxon>Bacillati</taxon>
        <taxon>Bacillota</taxon>
        <taxon>Bacilli</taxon>
        <taxon>Bacillales</taxon>
        <taxon>Paenibacillaceae</taxon>
    </lineage>
</organism>
<dbReference type="PANTHER" id="PTHR34047">
    <property type="entry name" value="NUCLEAR INTRON MATURASE 1, MITOCHONDRIAL-RELATED"/>
    <property type="match status" value="1"/>
</dbReference>
<proteinExistence type="predicted"/>
<keyword evidence="2" id="KW-0808">Transferase</keyword>
<feature type="domain" description="Reverse transcriptase" evidence="1">
    <location>
        <begin position="18"/>
        <end position="72"/>
    </location>
</feature>
<dbReference type="Pfam" id="PF00078">
    <property type="entry name" value="RVT_1"/>
    <property type="match status" value="1"/>
</dbReference>
<evidence type="ECO:0000313" key="2">
    <source>
        <dbReference type="EMBL" id="MFD2671282.1"/>
    </source>
</evidence>
<keyword evidence="3" id="KW-1185">Reference proteome</keyword>
<dbReference type="InterPro" id="IPR000477">
    <property type="entry name" value="RT_dom"/>
</dbReference>
<name>A0ABW5R886_9BACL</name>
<dbReference type="Proteomes" id="UP001597497">
    <property type="component" value="Unassembled WGS sequence"/>
</dbReference>